<keyword evidence="4" id="KW-0119">Carbohydrate metabolism</keyword>
<dbReference type="RefSeq" id="WP_172238228.1">
    <property type="nucleotide sequence ID" value="NZ_BMDD01000001.1"/>
</dbReference>
<dbReference type="Proteomes" id="UP000605427">
    <property type="component" value="Unassembled WGS sequence"/>
</dbReference>
<dbReference type="Gene3D" id="2.115.10.20">
    <property type="entry name" value="Glycosyl hydrolase domain, family 43"/>
    <property type="match status" value="1"/>
</dbReference>
<evidence type="ECO:0000256" key="4">
    <source>
        <dbReference type="ARBA" id="ARBA00023277"/>
    </source>
</evidence>
<evidence type="ECO:0000256" key="3">
    <source>
        <dbReference type="ARBA" id="ARBA00022801"/>
    </source>
</evidence>
<accession>A0ABQ1ZJJ4</accession>
<keyword evidence="2" id="KW-0858">Xylan degradation</keyword>
<dbReference type="Pfam" id="PF04616">
    <property type="entry name" value="Glyco_hydro_43"/>
    <property type="match status" value="1"/>
</dbReference>
<dbReference type="PANTHER" id="PTHR43772">
    <property type="entry name" value="ENDO-1,4-BETA-XYLANASE"/>
    <property type="match status" value="1"/>
</dbReference>
<protein>
    <submittedName>
        <fullName evidence="7">Alpha-N-arabinofuranosidase</fullName>
    </submittedName>
</protein>
<gene>
    <name evidence="7" type="primary">xsa</name>
    <name evidence="7" type="ORF">GCM10007362_03630</name>
</gene>
<organism evidence="7 8">
    <name type="scientific">Saccharibacillus endophyticus</name>
    <dbReference type="NCBI Taxonomy" id="2060666"/>
    <lineage>
        <taxon>Bacteria</taxon>
        <taxon>Bacillati</taxon>
        <taxon>Bacillota</taxon>
        <taxon>Bacilli</taxon>
        <taxon>Bacillales</taxon>
        <taxon>Paenibacillaceae</taxon>
        <taxon>Saccharibacillus</taxon>
    </lineage>
</organism>
<keyword evidence="3 6" id="KW-0378">Hydrolase</keyword>
<evidence type="ECO:0000256" key="1">
    <source>
        <dbReference type="ARBA" id="ARBA00009865"/>
    </source>
</evidence>
<keyword evidence="8" id="KW-1185">Reference proteome</keyword>
<dbReference type="EMBL" id="BMDD01000001">
    <property type="protein sequence ID" value="GGH69016.1"/>
    <property type="molecule type" value="Genomic_DNA"/>
</dbReference>
<dbReference type="InterPro" id="IPR006710">
    <property type="entry name" value="Glyco_hydro_43"/>
</dbReference>
<keyword evidence="5 6" id="KW-0326">Glycosidase</keyword>
<evidence type="ECO:0000313" key="8">
    <source>
        <dbReference type="Proteomes" id="UP000605427"/>
    </source>
</evidence>
<dbReference type="InterPro" id="IPR052176">
    <property type="entry name" value="Glycosyl_Hydrlase_43_Enz"/>
</dbReference>
<evidence type="ECO:0000256" key="2">
    <source>
        <dbReference type="ARBA" id="ARBA00022651"/>
    </source>
</evidence>
<dbReference type="InterPro" id="IPR023296">
    <property type="entry name" value="Glyco_hydro_beta-prop_sf"/>
</dbReference>
<comment type="caution">
    <text evidence="7">The sequence shown here is derived from an EMBL/GenBank/DDBJ whole genome shotgun (WGS) entry which is preliminary data.</text>
</comment>
<name>A0ABQ1ZJJ4_9BACL</name>
<evidence type="ECO:0000256" key="6">
    <source>
        <dbReference type="RuleBase" id="RU361187"/>
    </source>
</evidence>
<evidence type="ECO:0000313" key="7">
    <source>
        <dbReference type="EMBL" id="GGH69016.1"/>
    </source>
</evidence>
<dbReference type="SUPFAM" id="SSF75005">
    <property type="entry name" value="Arabinanase/levansucrase/invertase"/>
    <property type="match status" value="1"/>
</dbReference>
<evidence type="ECO:0000256" key="5">
    <source>
        <dbReference type="ARBA" id="ARBA00023295"/>
    </source>
</evidence>
<keyword evidence="2" id="KW-0624">Polysaccharide degradation</keyword>
<dbReference type="CDD" id="cd18619">
    <property type="entry name" value="GH43_CoXyl43_like"/>
    <property type="match status" value="1"/>
</dbReference>
<proteinExistence type="inferred from homology"/>
<sequence length="334" mass="37661">MQTKFNEPIVTHIYTADPSAHVFDGKLYIYPSHDLDHDGPSNDNGDQYRMEDYRVLSMDGIGSEAIDHGEALHVRDVPWASSQMWAPDAAFKNGKYYLFFPARDHEHVFRIGVATSSSPSGPFRAEPNYIPGSFSIDPAVFVDDDGEAYLYFGGLWGGQLEKWQSGTYEAHRTEGPGTDQPAIGPYTAKLSEDMLSFAEHPRQIAVIDENGNPITAGDEERRYFEGPWVHKYNGLYYLSYSTGTTHQIVYAVSENPQGPFVYKGVILTPVIGWTTHHSIVEFDGKWYLFYHDSSLSEGINHKRCVKYTELHHNKDGTIRTIDPYPHQSAIKAEA</sequence>
<reference evidence="8" key="1">
    <citation type="journal article" date="2019" name="Int. J. Syst. Evol. Microbiol.">
        <title>The Global Catalogue of Microorganisms (GCM) 10K type strain sequencing project: providing services to taxonomists for standard genome sequencing and annotation.</title>
        <authorList>
            <consortium name="The Broad Institute Genomics Platform"/>
            <consortium name="The Broad Institute Genome Sequencing Center for Infectious Disease"/>
            <person name="Wu L."/>
            <person name="Ma J."/>
        </authorList>
    </citation>
    <scope>NUCLEOTIDE SEQUENCE [LARGE SCALE GENOMIC DNA]</scope>
    <source>
        <strain evidence="8">CCM 8702</strain>
    </source>
</reference>
<dbReference type="PANTHER" id="PTHR43772:SF2">
    <property type="entry name" value="PUTATIVE (AFU_ORTHOLOGUE AFUA_2G04480)-RELATED"/>
    <property type="match status" value="1"/>
</dbReference>
<comment type="similarity">
    <text evidence="1 6">Belongs to the glycosyl hydrolase 43 family.</text>
</comment>